<dbReference type="PANTHER" id="PTHR10639:SF37">
    <property type="entry name" value="CLATHRIN LIGHT CHAIN"/>
    <property type="match status" value="1"/>
</dbReference>
<accession>A0ABD1QTF8</accession>
<evidence type="ECO:0000313" key="11">
    <source>
        <dbReference type="Proteomes" id="UP001604336"/>
    </source>
</evidence>
<protein>
    <recommendedName>
        <fullName evidence="7">Clathrin light chain</fullName>
    </recommendedName>
</protein>
<evidence type="ECO:0000313" key="10">
    <source>
        <dbReference type="EMBL" id="KAL2479494.1"/>
    </source>
</evidence>
<dbReference type="AlphaFoldDB" id="A0ABD1QTF8"/>
<dbReference type="EMBL" id="JBFOLK010000010">
    <property type="protein sequence ID" value="KAL2479494.1"/>
    <property type="molecule type" value="Genomic_DNA"/>
</dbReference>
<reference evidence="11" key="1">
    <citation type="submission" date="2024-07" db="EMBL/GenBank/DDBJ databases">
        <title>Two chromosome-level genome assemblies of Korean endemic species Abeliophyllum distichum and Forsythia ovata (Oleaceae).</title>
        <authorList>
            <person name="Jang H."/>
        </authorList>
    </citation>
    <scope>NUCLEOTIDE SEQUENCE [LARGE SCALE GENOMIC DNA]</scope>
</reference>
<keyword evidence="11" id="KW-1185">Reference proteome</keyword>
<comment type="function">
    <text evidence="1 7">Clathrin is the major protein of the polyhedral coat of coated pits and vesicles.</text>
</comment>
<gene>
    <name evidence="10" type="ORF">Adt_32460</name>
</gene>
<keyword evidence="6 7" id="KW-0968">Cytoplasmic vesicle</keyword>
<evidence type="ECO:0000256" key="6">
    <source>
        <dbReference type="ARBA" id="ARBA00023329"/>
    </source>
</evidence>
<dbReference type="InterPro" id="IPR000996">
    <property type="entry name" value="Clathrin_L-chain"/>
</dbReference>
<proteinExistence type="inferred from homology"/>
<dbReference type="GO" id="GO:0030659">
    <property type="term" value="C:cytoplasmic vesicle membrane"/>
    <property type="evidence" value="ECO:0007669"/>
    <property type="project" value="UniProtKB-SubCell"/>
</dbReference>
<comment type="caution">
    <text evidence="10">The sequence shown here is derived from an EMBL/GenBank/DDBJ whole genome shotgun (WGS) entry which is preliminary data.</text>
</comment>
<organism evidence="10 11">
    <name type="scientific">Abeliophyllum distichum</name>
    <dbReference type="NCBI Taxonomy" id="126358"/>
    <lineage>
        <taxon>Eukaryota</taxon>
        <taxon>Viridiplantae</taxon>
        <taxon>Streptophyta</taxon>
        <taxon>Embryophyta</taxon>
        <taxon>Tracheophyta</taxon>
        <taxon>Spermatophyta</taxon>
        <taxon>Magnoliopsida</taxon>
        <taxon>eudicotyledons</taxon>
        <taxon>Gunneridae</taxon>
        <taxon>Pentapetalae</taxon>
        <taxon>asterids</taxon>
        <taxon>lamiids</taxon>
        <taxon>Lamiales</taxon>
        <taxon>Oleaceae</taxon>
        <taxon>Forsythieae</taxon>
        <taxon>Abeliophyllum</taxon>
    </lineage>
</organism>
<feature type="coiled-coil region" evidence="8">
    <location>
        <begin position="100"/>
        <end position="127"/>
    </location>
</feature>
<dbReference type="Pfam" id="PF01086">
    <property type="entry name" value="Clathrin_lg_ch"/>
    <property type="match status" value="1"/>
</dbReference>
<dbReference type="PANTHER" id="PTHR10639">
    <property type="entry name" value="CLATHRIN LIGHT CHAIN"/>
    <property type="match status" value="1"/>
</dbReference>
<feature type="region of interest" description="Disordered" evidence="9">
    <location>
        <begin position="181"/>
        <end position="267"/>
    </location>
</feature>
<sequence>MSLEDESPRLDYNQKLSSQRFDSAHFESFTGYTESESMREGSIEEDLPYGAGDIVDEAQSPPPPSTVFSESKENGPILPSPVDMLPEEGVALREWRRQNAIRLEEKEKREKEMLKEIIDEADEYKAEYYKKWKIRCENSRDANREKEKLALESREKFHAEANKNYWKSIAELIPKEVPVLEKKGKKGREKQPSIVVIQGPKPGKPTDLSRMRQVLVKLKHKPPPHMTPPPLPPEPGKEAKTAASPPVAISAKSPTVSKPEAVSVVAK</sequence>
<dbReference type="Proteomes" id="UP001604336">
    <property type="component" value="Unassembled WGS sequence"/>
</dbReference>
<comment type="similarity">
    <text evidence="3 7">Belongs to the clathrin light chain family.</text>
</comment>
<name>A0ABD1QTF8_9LAMI</name>
<evidence type="ECO:0000256" key="5">
    <source>
        <dbReference type="ARBA" id="ARBA00023176"/>
    </source>
</evidence>
<keyword evidence="8" id="KW-0175">Coiled coil</keyword>
<keyword evidence="5 7" id="KW-0168">Coated pit</keyword>
<evidence type="ECO:0000256" key="8">
    <source>
        <dbReference type="SAM" id="Coils"/>
    </source>
</evidence>
<evidence type="ECO:0000256" key="4">
    <source>
        <dbReference type="ARBA" id="ARBA00023136"/>
    </source>
</evidence>
<evidence type="ECO:0000256" key="1">
    <source>
        <dbReference type="ARBA" id="ARBA00003913"/>
    </source>
</evidence>
<evidence type="ECO:0000256" key="3">
    <source>
        <dbReference type="ARBA" id="ARBA00005263"/>
    </source>
</evidence>
<keyword evidence="4 7" id="KW-0472">Membrane</keyword>
<comment type="subcellular location">
    <subcellularLocation>
        <location evidence="2 7">Cytoplasmic vesicle membrane</location>
        <topology evidence="2 7">Peripheral membrane protein</topology>
        <orientation evidence="2 7">Cytoplasmic side</orientation>
    </subcellularLocation>
    <subcellularLocation>
        <location evidence="7">Membrane</location>
        <location evidence="7">Coated pit</location>
        <topology evidence="7">Peripheral membrane protein</topology>
        <orientation evidence="7">Cytoplasmic side</orientation>
    </subcellularLocation>
    <text evidence="7">Cytoplasmic face of coated pits and vesicles.</text>
</comment>
<dbReference type="GO" id="GO:0005905">
    <property type="term" value="C:clathrin-coated pit"/>
    <property type="evidence" value="ECO:0007669"/>
    <property type="project" value="UniProtKB-KW"/>
</dbReference>
<feature type="region of interest" description="Disordered" evidence="9">
    <location>
        <begin position="28"/>
        <end position="83"/>
    </location>
</feature>
<evidence type="ECO:0000256" key="9">
    <source>
        <dbReference type="SAM" id="MobiDB-lite"/>
    </source>
</evidence>
<feature type="compositionally biased region" description="Pro residues" evidence="9">
    <location>
        <begin position="224"/>
        <end position="234"/>
    </location>
</feature>
<evidence type="ECO:0000256" key="7">
    <source>
        <dbReference type="RuleBase" id="RU363137"/>
    </source>
</evidence>
<evidence type="ECO:0000256" key="2">
    <source>
        <dbReference type="ARBA" id="ARBA00004180"/>
    </source>
</evidence>